<protein>
    <submittedName>
        <fullName evidence="1">Uncharacterized protein</fullName>
    </submittedName>
</protein>
<reference evidence="1 2" key="1">
    <citation type="journal article" date="2024" name="Commun. Biol.">
        <title>Comparative genomic analysis of thermophilic fungi reveals convergent evolutionary adaptations and gene losses.</title>
        <authorList>
            <person name="Steindorff A.S."/>
            <person name="Aguilar-Pontes M.V."/>
            <person name="Robinson A.J."/>
            <person name="Andreopoulos B."/>
            <person name="LaButti K."/>
            <person name="Kuo A."/>
            <person name="Mondo S."/>
            <person name="Riley R."/>
            <person name="Otillar R."/>
            <person name="Haridas S."/>
            <person name="Lipzen A."/>
            <person name="Grimwood J."/>
            <person name="Schmutz J."/>
            <person name="Clum A."/>
            <person name="Reid I.D."/>
            <person name="Moisan M.C."/>
            <person name="Butler G."/>
            <person name="Nguyen T.T.M."/>
            <person name="Dewar K."/>
            <person name="Conant G."/>
            <person name="Drula E."/>
            <person name="Henrissat B."/>
            <person name="Hansel C."/>
            <person name="Singer S."/>
            <person name="Hutchinson M.I."/>
            <person name="de Vries R.P."/>
            <person name="Natvig D.O."/>
            <person name="Powell A.J."/>
            <person name="Tsang A."/>
            <person name="Grigoriev I.V."/>
        </authorList>
    </citation>
    <scope>NUCLEOTIDE SEQUENCE [LARGE SCALE GENOMIC DNA]</scope>
    <source>
        <strain evidence="1 2">CBS 494.80</strain>
    </source>
</reference>
<evidence type="ECO:0000313" key="2">
    <source>
        <dbReference type="Proteomes" id="UP001595075"/>
    </source>
</evidence>
<dbReference type="Proteomes" id="UP001595075">
    <property type="component" value="Unassembled WGS sequence"/>
</dbReference>
<name>A0ABR4CKV0_9HELO</name>
<accession>A0ABR4CKV0</accession>
<gene>
    <name evidence="1" type="ORF">VTL71DRAFT_13569</name>
</gene>
<comment type="caution">
    <text evidence="1">The sequence shown here is derived from an EMBL/GenBank/DDBJ whole genome shotgun (WGS) entry which is preliminary data.</text>
</comment>
<sequence>MASAILTFAVATPTPAGALLDPDTKIIDTPVPWSHSTAETTDEAPIRIDNVAGGSKDIHVPFSKVVPVPWAKRSKPIEEVEVVEADTAVCSPNWCAKNSHCRGTCGRCHHGTCRPWLKVAGDDEVSE</sequence>
<dbReference type="EMBL" id="JAZHXI010000006">
    <property type="protein sequence ID" value="KAL2070543.1"/>
    <property type="molecule type" value="Genomic_DNA"/>
</dbReference>
<keyword evidence="2" id="KW-1185">Reference proteome</keyword>
<organism evidence="1 2">
    <name type="scientific">Oculimacula yallundae</name>
    <dbReference type="NCBI Taxonomy" id="86028"/>
    <lineage>
        <taxon>Eukaryota</taxon>
        <taxon>Fungi</taxon>
        <taxon>Dikarya</taxon>
        <taxon>Ascomycota</taxon>
        <taxon>Pezizomycotina</taxon>
        <taxon>Leotiomycetes</taxon>
        <taxon>Helotiales</taxon>
        <taxon>Ploettnerulaceae</taxon>
        <taxon>Oculimacula</taxon>
    </lineage>
</organism>
<proteinExistence type="predicted"/>
<evidence type="ECO:0000313" key="1">
    <source>
        <dbReference type="EMBL" id="KAL2070543.1"/>
    </source>
</evidence>